<evidence type="ECO:0000313" key="1">
    <source>
        <dbReference type="EMBL" id="CRY99539.1"/>
    </source>
</evidence>
<organism evidence="1 2">
    <name type="scientific">Neisseria meningitidis serogroup B</name>
    <dbReference type="NCBI Taxonomy" id="491"/>
    <lineage>
        <taxon>Bacteria</taxon>
        <taxon>Pseudomonadati</taxon>
        <taxon>Pseudomonadota</taxon>
        <taxon>Betaproteobacteria</taxon>
        <taxon>Neisseriales</taxon>
        <taxon>Neisseriaceae</taxon>
        <taxon>Neisseria</taxon>
    </lineage>
</organism>
<sequence>MTKCRAFRTRIVGRQKKPSFENSAFLFYLVGRERFERSTNGLKVRCSTG</sequence>
<name>A0A0H5QC41_NEIMI</name>
<evidence type="ECO:0000313" key="2">
    <source>
        <dbReference type="Proteomes" id="UP000182715"/>
    </source>
</evidence>
<proteinExistence type="predicted"/>
<dbReference type="Proteomes" id="UP000182715">
    <property type="component" value="Unassembled WGS sequence"/>
</dbReference>
<reference evidence="1 2" key="1">
    <citation type="submission" date="2014-11" db="EMBL/GenBank/DDBJ databases">
        <authorList>
            <person name="Diene M.Seydina."/>
        </authorList>
    </citation>
    <scope>NUCLEOTIDE SEQUENCE [LARGE SCALE GENOMIC DNA]</scope>
    <source>
        <strain evidence="1 2">Neisseria meningitidis CHUV</strain>
    </source>
</reference>
<dbReference type="AlphaFoldDB" id="A0A0H5QC41"/>
<dbReference type="EMBL" id="CVTF01000074">
    <property type="protein sequence ID" value="CRY99539.1"/>
    <property type="molecule type" value="Genomic_DNA"/>
</dbReference>
<protein>
    <submittedName>
        <fullName evidence="1">Uncharacterized protein</fullName>
    </submittedName>
</protein>
<accession>A0A0H5QC41</accession>